<feature type="transmembrane region" description="Helical" evidence="7">
    <location>
        <begin position="413"/>
        <end position="435"/>
    </location>
</feature>
<sequence>MEDKTRPDGRSSLDLEQQQSSVEQGHETTLEAGSEPPSSLNKELEYGPATDVNLVDWTDATDPENPMKWPNTKKWTNIFVISLLSVVTPLGSSMFAPGIPSIMQEFHDPSTVTATFLLSIYVLGFAVGPLLVAPISEIYGRRYLYIYSNIIFALFTVGAALSTSVGMLLAFRLLMGLSGVVPLTIGSGTIADMMPIESRGRSVSIWALGPLLGPCVGPVAGGYLSRAAGWRWVFWLIAILAGFFIPVSFLCQRETYAPVLLERRARRLRKETGNPGLRSVLEKQSTLSEKFRLAAVRPLKLLTATPVVTLSALYIAICYGILYLLISTFTYVFTGEYGFDEGSSGLTFLPGGIGMVIGVLGFGQVTDWMVKQAKARGVQHRPENRLNPVITIPCGLVMPIGLFVYGWTIDKHVHWIVPMAGVLIMCTGLMGIMTSIQNYLIDAYPRYAASVTAALAILRSLLGALLPLAGLRMYDALGIGWGNSLLAFIALALVPIPVVFYTFGSRIRGKFQLDL</sequence>
<evidence type="ECO:0000256" key="4">
    <source>
        <dbReference type="ARBA" id="ARBA00022989"/>
    </source>
</evidence>
<keyword evidence="3 7" id="KW-0812">Transmembrane</keyword>
<feature type="compositionally biased region" description="Basic and acidic residues" evidence="6">
    <location>
        <begin position="1"/>
        <end position="13"/>
    </location>
</feature>
<dbReference type="Gene3D" id="1.20.1250.20">
    <property type="entry name" value="MFS general substrate transporter like domains"/>
    <property type="match status" value="1"/>
</dbReference>
<feature type="transmembrane region" description="Helical" evidence="7">
    <location>
        <begin position="481"/>
        <end position="503"/>
    </location>
</feature>
<dbReference type="InParanoid" id="W3XDK1"/>
<feature type="transmembrane region" description="Helical" evidence="7">
    <location>
        <begin position="78"/>
        <end position="99"/>
    </location>
</feature>
<dbReference type="CDD" id="cd17323">
    <property type="entry name" value="MFS_Tpo1_MDR_like"/>
    <property type="match status" value="1"/>
</dbReference>
<feature type="transmembrane region" description="Helical" evidence="7">
    <location>
        <begin position="301"/>
        <end position="326"/>
    </location>
</feature>
<feature type="transmembrane region" description="Helical" evidence="7">
    <location>
        <begin position="111"/>
        <end position="132"/>
    </location>
</feature>
<gene>
    <name evidence="9" type="ORF">PFICI_05117</name>
</gene>
<dbReference type="GO" id="GO:0016020">
    <property type="term" value="C:membrane"/>
    <property type="evidence" value="ECO:0007669"/>
    <property type="project" value="UniProtKB-SubCell"/>
</dbReference>
<dbReference type="SUPFAM" id="SSF103473">
    <property type="entry name" value="MFS general substrate transporter"/>
    <property type="match status" value="1"/>
</dbReference>
<feature type="domain" description="Major facilitator superfamily (MFS) profile" evidence="8">
    <location>
        <begin position="77"/>
        <end position="507"/>
    </location>
</feature>
<feature type="region of interest" description="Disordered" evidence="6">
    <location>
        <begin position="1"/>
        <end position="45"/>
    </location>
</feature>
<dbReference type="OrthoDB" id="5296287at2759"/>
<dbReference type="PANTHER" id="PTHR23502">
    <property type="entry name" value="MAJOR FACILITATOR SUPERFAMILY"/>
    <property type="match status" value="1"/>
</dbReference>
<keyword evidence="10" id="KW-1185">Reference proteome</keyword>
<dbReference type="InterPro" id="IPR005829">
    <property type="entry name" value="Sugar_transporter_CS"/>
</dbReference>
<dbReference type="FunFam" id="1.20.1250.20:FF:000011">
    <property type="entry name" value="MFS multidrug transporter, putative"/>
    <property type="match status" value="1"/>
</dbReference>
<dbReference type="RefSeq" id="XP_007831889.1">
    <property type="nucleotide sequence ID" value="XM_007833698.1"/>
</dbReference>
<accession>W3XDK1</accession>
<evidence type="ECO:0000313" key="10">
    <source>
        <dbReference type="Proteomes" id="UP000030651"/>
    </source>
</evidence>
<keyword evidence="4 7" id="KW-1133">Transmembrane helix</keyword>
<comment type="subcellular location">
    <subcellularLocation>
        <location evidence="1">Membrane</location>
        <topology evidence="1">Multi-pass membrane protein</topology>
    </subcellularLocation>
</comment>
<comment type="similarity">
    <text evidence="2">Belongs to the major facilitator superfamily.</text>
</comment>
<evidence type="ECO:0000256" key="2">
    <source>
        <dbReference type="ARBA" id="ARBA00008335"/>
    </source>
</evidence>
<dbReference type="OMA" id="GNMFFFM"/>
<feature type="transmembrane region" description="Helical" evidence="7">
    <location>
        <begin position="203"/>
        <end position="224"/>
    </location>
</feature>
<feature type="transmembrane region" description="Helical" evidence="7">
    <location>
        <begin position="169"/>
        <end position="191"/>
    </location>
</feature>
<feature type="transmembrane region" description="Helical" evidence="7">
    <location>
        <begin position="230"/>
        <end position="251"/>
    </location>
</feature>
<feature type="compositionally biased region" description="Polar residues" evidence="6">
    <location>
        <begin position="14"/>
        <end position="23"/>
    </location>
</feature>
<evidence type="ECO:0000256" key="6">
    <source>
        <dbReference type="SAM" id="MobiDB-lite"/>
    </source>
</evidence>
<evidence type="ECO:0000256" key="3">
    <source>
        <dbReference type="ARBA" id="ARBA00022692"/>
    </source>
</evidence>
<dbReference type="InterPro" id="IPR011701">
    <property type="entry name" value="MFS"/>
</dbReference>
<name>W3XDK1_PESFW</name>
<feature type="transmembrane region" description="Helical" evidence="7">
    <location>
        <begin position="346"/>
        <end position="365"/>
    </location>
</feature>
<dbReference type="GO" id="GO:0022857">
    <property type="term" value="F:transmembrane transporter activity"/>
    <property type="evidence" value="ECO:0007669"/>
    <property type="project" value="InterPro"/>
</dbReference>
<dbReference type="EMBL" id="KI912111">
    <property type="protein sequence ID" value="ETS83241.1"/>
    <property type="molecule type" value="Genomic_DNA"/>
</dbReference>
<dbReference type="Proteomes" id="UP000030651">
    <property type="component" value="Unassembled WGS sequence"/>
</dbReference>
<dbReference type="eggNOG" id="KOG0255">
    <property type="taxonomic scope" value="Eukaryota"/>
</dbReference>
<evidence type="ECO:0000256" key="1">
    <source>
        <dbReference type="ARBA" id="ARBA00004141"/>
    </source>
</evidence>
<reference evidence="10" key="1">
    <citation type="journal article" date="2015" name="BMC Genomics">
        <title>Genomic and transcriptomic analysis of the endophytic fungus Pestalotiopsis fici reveals its lifestyle and high potential for synthesis of natural products.</title>
        <authorList>
            <person name="Wang X."/>
            <person name="Zhang X."/>
            <person name="Liu L."/>
            <person name="Xiang M."/>
            <person name="Wang W."/>
            <person name="Sun X."/>
            <person name="Che Y."/>
            <person name="Guo L."/>
            <person name="Liu G."/>
            <person name="Guo L."/>
            <person name="Wang C."/>
            <person name="Yin W.B."/>
            <person name="Stadler M."/>
            <person name="Zhang X."/>
            <person name="Liu X."/>
        </authorList>
    </citation>
    <scope>NUCLEOTIDE SEQUENCE [LARGE SCALE GENOMIC DNA]</scope>
    <source>
        <strain evidence="10">W106-1 / CGMCC3.15140</strain>
    </source>
</reference>
<evidence type="ECO:0000256" key="5">
    <source>
        <dbReference type="ARBA" id="ARBA00023136"/>
    </source>
</evidence>
<feature type="transmembrane region" description="Helical" evidence="7">
    <location>
        <begin position="144"/>
        <end position="163"/>
    </location>
</feature>
<evidence type="ECO:0000259" key="8">
    <source>
        <dbReference type="PROSITE" id="PS50850"/>
    </source>
</evidence>
<proteinExistence type="inferred from homology"/>
<feature type="transmembrane region" description="Helical" evidence="7">
    <location>
        <begin position="447"/>
        <end position="469"/>
    </location>
</feature>
<dbReference type="AlphaFoldDB" id="W3XDK1"/>
<dbReference type="GO" id="GO:0042908">
    <property type="term" value="P:xenobiotic transport"/>
    <property type="evidence" value="ECO:0007669"/>
    <property type="project" value="UniProtKB-ARBA"/>
</dbReference>
<dbReference type="Pfam" id="PF07690">
    <property type="entry name" value="MFS_1"/>
    <property type="match status" value="1"/>
</dbReference>
<dbReference type="PROSITE" id="PS00216">
    <property type="entry name" value="SUGAR_TRANSPORT_1"/>
    <property type="match status" value="1"/>
</dbReference>
<dbReference type="PANTHER" id="PTHR23502:SF68">
    <property type="entry name" value="MULTIDRUG TRANSPORTER, PUTATIVE (AFU_ORTHOLOGUE AFUA_3G01120)-RELATED"/>
    <property type="match status" value="1"/>
</dbReference>
<dbReference type="InterPro" id="IPR036259">
    <property type="entry name" value="MFS_trans_sf"/>
</dbReference>
<organism evidence="9 10">
    <name type="scientific">Pestalotiopsis fici (strain W106-1 / CGMCC3.15140)</name>
    <dbReference type="NCBI Taxonomy" id="1229662"/>
    <lineage>
        <taxon>Eukaryota</taxon>
        <taxon>Fungi</taxon>
        <taxon>Dikarya</taxon>
        <taxon>Ascomycota</taxon>
        <taxon>Pezizomycotina</taxon>
        <taxon>Sordariomycetes</taxon>
        <taxon>Xylariomycetidae</taxon>
        <taxon>Amphisphaeriales</taxon>
        <taxon>Sporocadaceae</taxon>
        <taxon>Pestalotiopsis</taxon>
    </lineage>
</organism>
<protein>
    <recommendedName>
        <fullName evidence="8">Major facilitator superfamily (MFS) profile domain-containing protein</fullName>
    </recommendedName>
</protein>
<dbReference type="GeneID" id="19270130"/>
<evidence type="ECO:0000313" key="9">
    <source>
        <dbReference type="EMBL" id="ETS83241.1"/>
    </source>
</evidence>
<dbReference type="PROSITE" id="PS50850">
    <property type="entry name" value="MFS"/>
    <property type="match status" value="1"/>
</dbReference>
<keyword evidence="5 7" id="KW-0472">Membrane</keyword>
<dbReference type="HOGENOM" id="CLU_008455_1_1_1"/>
<evidence type="ECO:0000256" key="7">
    <source>
        <dbReference type="SAM" id="Phobius"/>
    </source>
</evidence>
<dbReference type="KEGG" id="pfy:PFICI_05117"/>
<dbReference type="GO" id="GO:0140115">
    <property type="term" value="P:export across plasma membrane"/>
    <property type="evidence" value="ECO:0007669"/>
    <property type="project" value="UniProtKB-ARBA"/>
</dbReference>
<dbReference type="InterPro" id="IPR020846">
    <property type="entry name" value="MFS_dom"/>
</dbReference>
<feature type="transmembrane region" description="Helical" evidence="7">
    <location>
        <begin position="386"/>
        <end position="407"/>
    </location>
</feature>